<evidence type="ECO:0000313" key="2">
    <source>
        <dbReference type="EMBL" id="QHT75368.1"/>
    </source>
</evidence>
<dbReference type="Pfam" id="PF19150">
    <property type="entry name" value="DUF5832"/>
    <property type="match status" value="1"/>
</dbReference>
<protein>
    <submittedName>
        <fullName evidence="2">Uncharacterized protein</fullName>
    </submittedName>
</protein>
<organism evidence="2">
    <name type="scientific">viral metagenome</name>
    <dbReference type="NCBI Taxonomy" id="1070528"/>
    <lineage>
        <taxon>unclassified sequences</taxon>
        <taxon>metagenomes</taxon>
        <taxon>organismal metagenomes</taxon>
    </lineage>
</organism>
<proteinExistence type="predicted"/>
<evidence type="ECO:0000256" key="1">
    <source>
        <dbReference type="SAM" id="Coils"/>
    </source>
</evidence>
<accession>A0A6C0H4A4</accession>
<keyword evidence="1" id="KW-0175">Coiled coil</keyword>
<feature type="coiled-coil region" evidence="1">
    <location>
        <begin position="195"/>
        <end position="246"/>
    </location>
</feature>
<dbReference type="AlphaFoldDB" id="A0A6C0H4A4"/>
<name>A0A6C0H4A4_9ZZZZ</name>
<reference evidence="2" key="1">
    <citation type="journal article" date="2020" name="Nature">
        <title>Giant virus diversity and host interactions through global metagenomics.</title>
        <authorList>
            <person name="Schulz F."/>
            <person name="Roux S."/>
            <person name="Paez-Espino D."/>
            <person name="Jungbluth S."/>
            <person name="Walsh D.A."/>
            <person name="Denef V.J."/>
            <person name="McMahon K.D."/>
            <person name="Konstantinidis K.T."/>
            <person name="Eloe-Fadrosh E.A."/>
            <person name="Kyrpides N.C."/>
            <person name="Woyke T."/>
        </authorList>
    </citation>
    <scope>NUCLEOTIDE SEQUENCE</scope>
    <source>
        <strain evidence="2">GVMAG-M-3300023179-63</strain>
    </source>
</reference>
<sequence length="339" mass="39976">MFNKKSSKVKDKHLPNLEKAKYVDLLDEDKPLSGQKYVCLSFISPEDHIKNRELFYFEKFLKNFEFKKTFEKYTQFLNYLAYKYNLDFNKLSKDMEEFVEEERENLFLTSLDDEYKTFIDAKEEQLQKEYNELHEFQTNTRGIKVRGVFGSQEEAEMRCKMLREQDPNHDVYVGAVGIWMPFHPEAYKTGRVEYLEKDLNELMSHKKKNDEISKEQFKERVKESKKKAIQENIAKAQKEGNKLMQTIDEEGNLINADRMDVPGKNLLFGDAEDDDVSTADLRKELFEAEDVIVGRKKDNDHGLAELLERQKERAEKAVRQEDSTNLKLLADCAIKEIKD</sequence>
<dbReference type="InterPro" id="IPR043872">
    <property type="entry name" value="DUF5832"/>
</dbReference>
<dbReference type="EMBL" id="MN739868">
    <property type="protein sequence ID" value="QHT75368.1"/>
    <property type="molecule type" value="Genomic_DNA"/>
</dbReference>